<evidence type="ECO:0000313" key="3">
    <source>
        <dbReference type="Proteomes" id="UP000007485"/>
    </source>
</evidence>
<feature type="transmembrane region" description="Helical" evidence="1">
    <location>
        <begin position="6"/>
        <end position="23"/>
    </location>
</feature>
<name>F0QW20_VULM7</name>
<keyword evidence="1" id="KW-0812">Transmembrane</keyword>
<keyword evidence="1" id="KW-0472">Membrane</keyword>
<organism evidence="2 3">
    <name type="scientific">Vulcanisaeta moutnovskia (strain 768-28)</name>
    <dbReference type="NCBI Taxonomy" id="985053"/>
    <lineage>
        <taxon>Archaea</taxon>
        <taxon>Thermoproteota</taxon>
        <taxon>Thermoprotei</taxon>
        <taxon>Thermoproteales</taxon>
        <taxon>Thermoproteaceae</taxon>
        <taxon>Vulcanisaeta</taxon>
    </lineage>
</organism>
<dbReference type="STRING" id="985053.VMUT_0733"/>
<dbReference type="eggNOG" id="arCOG13926">
    <property type="taxonomic scope" value="Archaea"/>
</dbReference>
<keyword evidence="3" id="KW-1185">Reference proteome</keyword>
<reference evidence="2 3" key="1">
    <citation type="journal article" date="2011" name="J. Bacteriol.">
        <title>Complete genome sequence of 'Vulcanisaeta moutnovskia' strain 768-28, a novel member of the hyperthermophilic crenarchaeal genus vulcanisaeta.</title>
        <authorList>
            <person name="Gumerov V.M."/>
            <person name="Mardanov A.V."/>
            <person name="Beletsky A.V."/>
            <person name="Prokofeva M.I."/>
            <person name="Bonch-Osmolovskaya E.A."/>
            <person name="Ravin N.V."/>
            <person name="Skryabin K.G."/>
        </authorList>
    </citation>
    <scope>NUCLEOTIDE SEQUENCE [LARGE SCALE GENOMIC DNA]</scope>
    <source>
        <strain evidence="2 3">768-28</strain>
    </source>
</reference>
<evidence type="ECO:0000313" key="2">
    <source>
        <dbReference type="EMBL" id="ADY00944.1"/>
    </source>
</evidence>
<dbReference type="HOGENOM" id="CLU_2420214_0_0_2"/>
<dbReference type="AlphaFoldDB" id="F0QW20"/>
<sequence length="91" mass="10262">MLISITLVIVILIFAIFLTNLLVKLSIIDYKASMGTYLFTKCQLGNFTGDADLDHIIITDEVISSNYLIICPRITVNNSQLEVNVYVTYTR</sequence>
<gene>
    <name evidence="2" type="ordered locus">VMUT_0733</name>
</gene>
<evidence type="ECO:0000256" key="1">
    <source>
        <dbReference type="SAM" id="Phobius"/>
    </source>
</evidence>
<keyword evidence="1" id="KW-1133">Transmembrane helix</keyword>
<dbReference type="EMBL" id="CP002529">
    <property type="protein sequence ID" value="ADY00944.1"/>
    <property type="molecule type" value="Genomic_DNA"/>
</dbReference>
<proteinExistence type="predicted"/>
<accession>F0QW20</accession>
<protein>
    <submittedName>
        <fullName evidence="2">Uncharacterized protein</fullName>
    </submittedName>
</protein>
<dbReference type="Proteomes" id="UP000007485">
    <property type="component" value="Chromosome"/>
</dbReference>
<dbReference type="KEGG" id="vmo:VMUT_0733"/>